<dbReference type="AlphaFoldDB" id="A0A158JUM4"/>
<sequence>MDLLDEVVETFGLVDLDEHFTITINGFERSEIGAALVDDHCLGNTILGDLFS</sequence>
<reference evidence="1 2" key="1">
    <citation type="submission" date="2016-01" db="EMBL/GenBank/DDBJ databases">
        <authorList>
            <person name="Oliw E.H."/>
        </authorList>
    </citation>
    <scope>NUCLEOTIDE SEQUENCE [LARGE SCALE GENOMIC DNA]</scope>
    <source>
        <strain evidence="1">LMG 27134</strain>
    </source>
</reference>
<dbReference type="Proteomes" id="UP000054683">
    <property type="component" value="Unassembled WGS sequence"/>
</dbReference>
<evidence type="ECO:0000313" key="2">
    <source>
        <dbReference type="Proteomes" id="UP000054683"/>
    </source>
</evidence>
<name>A0A158JUM4_9BURK</name>
<proteinExistence type="predicted"/>
<accession>A0A158JUM4</accession>
<dbReference type="EMBL" id="FCOK02000124">
    <property type="protein sequence ID" value="SAL72654.1"/>
    <property type="molecule type" value="Genomic_DNA"/>
</dbReference>
<organism evidence="1 2">
    <name type="scientific">Caballeronia udeis</name>
    <dbReference type="NCBI Taxonomy" id="1232866"/>
    <lineage>
        <taxon>Bacteria</taxon>
        <taxon>Pseudomonadati</taxon>
        <taxon>Pseudomonadota</taxon>
        <taxon>Betaproteobacteria</taxon>
        <taxon>Burkholderiales</taxon>
        <taxon>Burkholderiaceae</taxon>
        <taxon>Caballeronia</taxon>
    </lineage>
</organism>
<gene>
    <name evidence="1" type="ORF">AWB69_08845</name>
</gene>
<evidence type="ECO:0000313" key="1">
    <source>
        <dbReference type="EMBL" id="SAL72654.1"/>
    </source>
</evidence>
<protein>
    <submittedName>
        <fullName evidence="1">Uncharacterized protein</fullName>
    </submittedName>
</protein>